<name>A0A9E7N401_9CAUD</name>
<evidence type="ECO:0000313" key="1">
    <source>
        <dbReference type="EMBL" id="UTC28465.1"/>
    </source>
</evidence>
<accession>A0A9E7N401</accession>
<keyword evidence="2" id="KW-1185">Reference proteome</keyword>
<sequence>MRRYVPDTRRLMPGGYRVAISPVAVTRPNRLSAGLTVHDDLRRRRTGAPVALQGLALTLSVRGTLDPLAGHVLPTEPKVCPCCAAKSGKLQKSTRSTARGALSIRRRALTLDPARLP</sequence>
<dbReference type="Proteomes" id="UP001055634">
    <property type="component" value="Segment"/>
</dbReference>
<protein>
    <submittedName>
        <fullName evidence="1">Uncharacterized protein</fullName>
    </submittedName>
</protein>
<evidence type="ECO:0000313" key="2">
    <source>
        <dbReference type="Proteomes" id="UP001055634"/>
    </source>
</evidence>
<proteinExistence type="predicted"/>
<reference evidence="1" key="1">
    <citation type="submission" date="2022-04" db="EMBL/GenBank/DDBJ databases">
        <authorList>
            <person name="Friedrich I."/>
            <person name="Schneider D."/>
            <person name="Poehlein A."/>
            <person name="Hertel R."/>
            <person name="Daniel R."/>
        </authorList>
    </citation>
    <scope>NUCLEOTIDE SEQUENCE</scope>
</reference>
<dbReference type="EMBL" id="ON529850">
    <property type="protein sequence ID" value="UTC28465.1"/>
    <property type="molecule type" value="Genomic_DNA"/>
</dbReference>
<organism evidence="1 2">
    <name type="scientific">Brevundimonas phage vB_BpoS-Gurke</name>
    <dbReference type="NCBI Taxonomy" id="2948599"/>
    <lineage>
        <taxon>Viruses</taxon>
        <taxon>Duplodnaviria</taxon>
        <taxon>Heunggongvirae</taxon>
        <taxon>Uroviricota</taxon>
        <taxon>Caudoviricetes</taxon>
        <taxon>Jeanschmidtviridae</taxon>
        <taxon>Kikimoravirus</taxon>
        <taxon>Kikimoravirus gurke</taxon>
    </lineage>
</organism>
<gene>
    <name evidence="1" type="ORF">GURKE_04630</name>
</gene>